<reference evidence="1 2" key="1">
    <citation type="submission" date="2018-12" db="EMBL/GenBank/DDBJ databases">
        <authorList>
            <person name="Yu L."/>
        </authorList>
    </citation>
    <scope>NUCLEOTIDE SEQUENCE [LARGE SCALE GENOMIC DNA]</scope>
    <source>
        <strain evidence="1 2">S5H2222</strain>
    </source>
</reference>
<protein>
    <submittedName>
        <fullName evidence="1">23S rRNA methyltransferase</fullName>
    </submittedName>
</protein>
<dbReference type="GO" id="GO:0008168">
    <property type="term" value="F:methyltransferase activity"/>
    <property type="evidence" value="ECO:0007669"/>
    <property type="project" value="UniProtKB-KW"/>
</dbReference>
<keyword evidence="1" id="KW-0808">Transferase</keyword>
<evidence type="ECO:0000313" key="1">
    <source>
        <dbReference type="EMBL" id="RTQ87434.1"/>
    </source>
</evidence>
<name>A0A3S0KBS2_9BACI</name>
<proteinExistence type="predicted"/>
<dbReference type="GO" id="GO:0032259">
    <property type="term" value="P:methylation"/>
    <property type="evidence" value="ECO:0007669"/>
    <property type="project" value="UniProtKB-KW"/>
</dbReference>
<dbReference type="Proteomes" id="UP000276349">
    <property type="component" value="Unassembled WGS sequence"/>
</dbReference>
<accession>A0A3S0KBS2</accession>
<comment type="caution">
    <text evidence="1">The sequence shown here is derived from an EMBL/GenBank/DDBJ whole genome shotgun (WGS) entry which is preliminary data.</text>
</comment>
<sequence>MRLLTIFVMLVFLQIASGCSDKLNEIKEAALEIDATAEKAAKAISLDAHTIRAVELDHNNKTFTINDLFITILRDVQWEYDEIDTIQSLKVNGKWQESLFEGYINSDIQKSGLDENGNVTIELEFINGQINPESTSFSMTLNNKTIVEENGEKAYIYLLDYYTSL</sequence>
<gene>
    <name evidence="1" type="ORF">EKG35_19105</name>
</gene>
<organism evidence="1 2">
    <name type="scientific">Lysinibacillus telephonicus</name>
    <dbReference type="NCBI Taxonomy" id="1714840"/>
    <lineage>
        <taxon>Bacteria</taxon>
        <taxon>Bacillati</taxon>
        <taxon>Bacillota</taxon>
        <taxon>Bacilli</taxon>
        <taxon>Bacillales</taxon>
        <taxon>Bacillaceae</taxon>
        <taxon>Lysinibacillus</taxon>
    </lineage>
</organism>
<dbReference type="OrthoDB" id="2453346at2"/>
<keyword evidence="1" id="KW-0489">Methyltransferase</keyword>
<keyword evidence="2" id="KW-1185">Reference proteome</keyword>
<evidence type="ECO:0000313" key="2">
    <source>
        <dbReference type="Proteomes" id="UP000276349"/>
    </source>
</evidence>
<dbReference type="EMBL" id="RXNR01000096">
    <property type="protein sequence ID" value="RTQ87434.1"/>
    <property type="molecule type" value="Genomic_DNA"/>
</dbReference>
<dbReference type="AlphaFoldDB" id="A0A3S0KBS2"/>
<dbReference type="PROSITE" id="PS51257">
    <property type="entry name" value="PROKAR_LIPOPROTEIN"/>
    <property type="match status" value="1"/>
</dbReference>
<dbReference type="RefSeq" id="WP_126296142.1">
    <property type="nucleotide sequence ID" value="NZ_CP155468.1"/>
</dbReference>